<dbReference type="CDD" id="cd00037">
    <property type="entry name" value="CLECT"/>
    <property type="match status" value="1"/>
</dbReference>
<dbReference type="PROSITE" id="PS51257">
    <property type="entry name" value="PROKAR_LIPOPROTEIN"/>
    <property type="match status" value="1"/>
</dbReference>
<evidence type="ECO:0000259" key="2">
    <source>
        <dbReference type="PROSITE" id="PS50041"/>
    </source>
</evidence>
<dbReference type="SUPFAM" id="SSF56436">
    <property type="entry name" value="C-type lectin-like"/>
    <property type="match status" value="1"/>
</dbReference>
<organism evidence="3 4">
    <name type="scientific">Pomacea canaliculata</name>
    <name type="common">Golden apple snail</name>
    <dbReference type="NCBI Taxonomy" id="400727"/>
    <lineage>
        <taxon>Eukaryota</taxon>
        <taxon>Metazoa</taxon>
        <taxon>Spiralia</taxon>
        <taxon>Lophotrochozoa</taxon>
        <taxon>Mollusca</taxon>
        <taxon>Gastropoda</taxon>
        <taxon>Caenogastropoda</taxon>
        <taxon>Architaenioglossa</taxon>
        <taxon>Ampullarioidea</taxon>
        <taxon>Ampullariidae</taxon>
        <taxon>Pomacea</taxon>
    </lineage>
</organism>
<name>A0A2T7PV33_POMCA</name>
<dbReference type="EMBL" id="PZQS01000002">
    <property type="protein sequence ID" value="PVD37282.1"/>
    <property type="molecule type" value="Genomic_DNA"/>
</dbReference>
<dbReference type="SMART" id="SM00034">
    <property type="entry name" value="CLECT"/>
    <property type="match status" value="1"/>
</dbReference>
<dbReference type="Gene3D" id="3.10.100.10">
    <property type="entry name" value="Mannose-Binding Protein A, subunit A"/>
    <property type="match status" value="1"/>
</dbReference>
<dbReference type="InterPro" id="IPR016186">
    <property type="entry name" value="C-type_lectin-like/link_sf"/>
</dbReference>
<evidence type="ECO:0000256" key="1">
    <source>
        <dbReference type="ARBA" id="ARBA00023157"/>
    </source>
</evidence>
<dbReference type="PROSITE" id="PS50041">
    <property type="entry name" value="C_TYPE_LECTIN_2"/>
    <property type="match status" value="1"/>
</dbReference>
<gene>
    <name evidence="3" type="ORF">C0Q70_04279</name>
</gene>
<comment type="caution">
    <text evidence="3">The sequence shown here is derived from an EMBL/GenBank/DDBJ whole genome shotgun (WGS) entry which is preliminary data.</text>
</comment>
<keyword evidence="1" id="KW-1015">Disulfide bond</keyword>
<dbReference type="Proteomes" id="UP000245119">
    <property type="component" value="Linkage Group LG2"/>
</dbReference>
<evidence type="ECO:0000313" key="4">
    <source>
        <dbReference type="Proteomes" id="UP000245119"/>
    </source>
</evidence>
<feature type="domain" description="C-type lectin" evidence="2">
    <location>
        <begin position="36"/>
        <end position="160"/>
    </location>
</feature>
<evidence type="ECO:0000313" key="3">
    <source>
        <dbReference type="EMBL" id="PVD37282.1"/>
    </source>
</evidence>
<accession>A0A2T7PV33</accession>
<dbReference type="PROSITE" id="PS00615">
    <property type="entry name" value="C_TYPE_LECTIN_1"/>
    <property type="match status" value="1"/>
</dbReference>
<dbReference type="InterPro" id="IPR050111">
    <property type="entry name" value="C-type_lectin/snaclec_domain"/>
</dbReference>
<proteinExistence type="predicted"/>
<keyword evidence="4" id="KW-1185">Reference proteome</keyword>
<protein>
    <recommendedName>
        <fullName evidence="2">C-type lectin domain-containing protein</fullName>
    </recommendedName>
</protein>
<dbReference type="PANTHER" id="PTHR22803">
    <property type="entry name" value="MANNOSE, PHOSPHOLIPASE, LECTIN RECEPTOR RELATED"/>
    <property type="match status" value="1"/>
</dbReference>
<dbReference type="InterPro" id="IPR016187">
    <property type="entry name" value="CTDL_fold"/>
</dbReference>
<dbReference type="Pfam" id="PF00059">
    <property type="entry name" value="Lectin_C"/>
    <property type="match status" value="1"/>
</dbReference>
<reference evidence="3 4" key="1">
    <citation type="submission" date="2018-04" db="EMBL/GenBank/DDBJ databases">
        <title>The genome of golden apple snail Pomacea canaliculata provides insight into stress tolerance and invasive adaptation.</title>
        <authorList>
            <person name="Liu C."/>
            <person name="Liu B."/>
            <person name="Ren Y."/>
            <person name="Zhang Y."/>
            <person name="Wang H."/>
            <person name="Li S."/>
            <person name="Jiang F."/>
            <person name="Yin L."/>
            <person name="Zhang G."/>
            <person name="Qian W."/>
            <person name="Fan W."/>
        </authorList>
    </citation>
    <scope>NUCLEOTIDE SEQUENCE [LARGE SCALE GENOMIC DNA]</scope>
    <source>
        <strain evidence="3">SZHN2017</strain>
        <tissue evidence="3">Muscle</tissue>
    </source>
</reference>
<dbReference type="InterPro" id="IPR001304">
    <property type="entry name" value="C-type_lectin-like"/>
</dbReference>
<sequence length="162" mass="18128">MTVQEKTMEMMEYEDELHVNIISGLSCRTGWHFDADTGSCYAIPTGAEGSWAEAMAYCGALGGELAIVESAGEHRFLVSLINTTKAAYPHDKDFWIGAVDILEEGVFIWAYRLSEVENFFWGRGEPNNQNGGQGCLRMESELAWAWGDGDCTSKEYFICERE</sequence>
<dbReference type="OrthoDB" id="6111218at2759"/>
<dbReference type="AlphaFoldDB" id="A0A2T7PV33"/>
<dbReference type="InterPro" id="IPR018378">
    <property type="entry name" value="C-type_lectin_CS"/>
</dbReference>